<dbReference type="InterPro" id="IPR043714">
    <property type="entry name" value="DUF5655"/>
</dbReference>
<feature type="domain" description="GmrSD restriction endonucleases N-terminal" evidence="1">
    <location>
        <begin position="10"/>
        <end position="223"/>
    </location>
</feature>
<dbReference type="PANTHER" id="PTHR35149">
    <property type="entry name" value="SLL5132 PROTEIN"/>
    <property type="match status" value="1"/>
</dbReference>
<dbReference type="Proteomes" id="UP000239709">
    <property type="component" value="Chromosome"/>
</dbReference>
<reference evidence="4 5" key="1">
    <citation type="submission" date="2018-03" db="EMBL/GenBank/DDBJ databases">
        <title>Genome sequencing of Ottowia sp.</title>
        <authorList>
            <person name="Kim S.-J."/>
            <person name="Heo J."/>
            <person name="Kwon S.-W."/>
        </authorList>
    </citation>
    <scope>NUCLEOTIDE SEQUENCE [LARGE SCALE GENOMIC DNA]</scope>
    <source>
        <strain evidence="4 5">KADR8-3</strain>
    </source>
</reference>
<evidence type="ECO:0000259" key="3">
    <source>
        <dbReference type="Pfam" id="PF18899"/>
    </source>
</evidence>
<sequence>MKANAIELLQLLANAPQFEIPIYQRNYSWNRGQCEQLWQDILRAGRQDALQAHFLGSVVYVQGNSTMGHKEPLQVIDGQQRLTSVTLLILALAQHFEKHGVGELLGAFSAPKLRGYYLVNSLETGDRHYKLCLSESDNATLRALITGTPLPSTPAERVRANHGFFAQQIEEHAHELEALCKGLGKLMAVEVALERSDNPQLIFESMNSTGLDLTQADLIRNYILMGLPPAEQARLYQSHWRPMEQVFGSQGYAEHFDNFMRHYLTLKTGEIPNVRQVYSAFKSFAPHGSDAKALEALVSDLHAFAKHYAMMALGQETQTSLRDAFADLRELRVDVAYPFLLKAYADYAAARLSADQLLQLARTVESYVFRRAICNLPTNSLAKTFLRLVRLVDSEHYLTSVQAALLREQSYRAFPSDDEFQGKLKTKDLYRFPRRNYWLRRLENHGKKERVAVENYTIEHILPQSTDLSVAWRQDLGADWARVQSQWLHTLGNLTLTAYNSQYSDKSFVDKRDLRDTEGHHIGFGASPLKLNLGLGLLNSWDEAAIAARAQRLSEEASRVWARPTLSADVLDQFDKKRLAANLVRTRADFPALNKAPVDHLFDALRREVLALDAAVTEEYFKLYVSYKAEYNFVDVVPQAKQLKLFLNMKFADLDDPQKVAKDVSNVGHWGNGEVQLALSSEQELPYAIGLIRQALELQMGDVPND</sequence>
<dbReference type="Pfam" id="PF07510">
    <property type="entry name" value="GmrSD_C"/>
    <property type="match status" value="1"/>
</dbReference>
<name>A0A2S0MGQ3_9BURK</name>
<dbReference type="RefSeq" id="WP_106703480.1">
    <property type="nucleotide sequence ID" value="NZ_CP027666.1"/>
</dbReference>
<protein>
    <recommendedName>
        <fullName evidence="6">DUF262 domain-containing protein</fullName>
    </recommendedName>
</protein>
<proteinExistence type="predicted"/>
<keyword evidence="5" id="KW-1185">Reference proteome</keyword>
<dbReference type="Pfam" id="PF18899">
    <property type="entry name" value="DUF5655"/>
    <property type="match status" value="1"/>
</dbReference>
<feature type="domain" description="DUF5655" evidence="3">
    <location>
        <begin position="596"/>
        <end position="698"/>
    </location>
</feature>
<evidence type="ECO:0000313" key="5">
    <source>
        <dbReference type="Proteomes" id="UP000239709"/>
    </source>
</evidence>
<dbReference type="InterPro" id="IPR011089">
    <property type="entry name" value="GmrSD_C"/>
</dbReference>
<feature type="domain" description="GmrSD restriction endonucleases C-terminal" evidence="2">
    <location>
        <begin position="415"/>
        <end position="555"/>
    </location>
</feature>
<dbReference type="AlphaFoldDB" id="A0A2S0MGQ3"/>
<organism evidence="4 5">
    <name type="scientific">Ottowia oryzae</name>
    <dbReference type="NCBI Taxonomy" id="2109914"/>
    <lineage>
        <taxon>Bacteria</taxon>
        <taxon>Pseudomonadati</taxon>
        <taxon>Pseudomonadota</taxon>
        <taxon>Betaproteobacteria</taxon>
        <taxon>Burkholderiales</taxon>
        <taxon>Comamonadaceae</taxon>
        <taxon>Ottowia</taxon>
    </lineage>
</organism>
<accession>A0A2S0MGQ3</accession>
<evidence type="ECO:0008006" key="6">
    <source>
        <dbReference type="Google" id="ProtNLM"/>
    </source>
</evidence>
<gene>
    <name evidence="4" type="ORF">C6570_12325</name>
</gene>
<dbReference type="OrthoDB" id="3654724at2"/>
<evidence type="ECO:0000259" key="2">
    <source>
        <dbReference type="Pfam" id="PF07510"/>
    </source>
</evidence>
<dbReference type="KEGG" id="otk:C6570_12325"/>
<evidence type="ECO:0000313" key="4">
    <source>
        <dbReference type="EMBL" id="AVO34931.1"/>
    </source>
</evidence>
<dbReference type="PANTHER" id="PTHR35149:SF2">
    <property type="entry name" value="DUF262 DOMAIN-CONTAINING PROTEIN"/>
    <property type="match status" value="1"/>
</dbReference>
<dbReference type="InterPro" id="IPR004919">
    <property type="entry name" value="GmrSD_N"/>
</dbReference>
<dbReference type="EMBL" id="CP027666">
    <property type="protein sequence ID" value="AVO34931.1"/>
    <property type="molecule type" value="Genomic_DNA"/>
</dbReference>
<dbReference type="Pfam" id="PF03235">
    <property type="entry name" value="GmrSD_N"/>
    <property type="match status" value="1"/>
</dbReference>
<evidence type="ECO:0000259" key="1">
    <source>
        <dbReference type="Pfam" id="PF03235"/>
    </source>
</evidence>